<comment type="caution">
    <text evidence="2">The sequence shown here is derived from an EMBL/GenBank/DDBJ whole genome shotgun (WGS) entry which is preliminary data.</text>
</comment>
<evidence type="ECO:0000256" key="1">
    <source>
        <dbReference type="SAM" id="MobiDB-lite"/>
    </source>
</evidence>
<dbReference type="Proteomes" id="UP001564408">
    <property type="component" value="Unassembled WGS sequence"/>
</dbReference>
<gene>
    <name evidence="2" type="ORF">ABC977_14390</name>
</gene>
<reference evidence="2 3" key="1">
    <citation type="submission" date="2024-05" db="EMBL/GenBank/DDBJ databases">
        <title>Genome Sequence and Characterization of the New Strain Purple Sulfur Bacterium of Genus Thioalkalicoccus.</title>
        <authorList>
            <person name="Bryantseva I.A."/>
            <person name="Kyndt J.A."/>
            <person name="Imhoff J.F."/>
        </authorList>
    </citation>
    <scope>NUCLEOTIDE SEQUENCE [LARGE SCALE GENOMIC DNA]</scope>
    <source>
        <strain evidence="2 3">Um2</strain>
    </source>
</reference>
<feature type="compositionally biased region" description="Basic and acidic residues" evidence="1">
    <location>
        <begin position="61"/>
        <end position="71"/>
    </location>
</feature>
<name>A0ABV4BGD1_9GAMM</name>
<keyword evidence="3" id="KW-1185">Reference proteome</keyword>
<sequence length="71" mass="8363">MISRTRSKASTTKRMLRAQMLFFWNPMLRASYRDSASVNKALRLLMEVARNQTANSAQPEHQPERMLPKRR</sequence>
<organism evidence="2 3">
    <name type="scientific">Thioalkalicoccus limnaeus</name>
    <dbReference type="NCBI Taxonomy" id="120681"/>
    <lineage>
        <taxon>Bacteria</taxon>
        <taxon>Pseudomonadati</taxon>
        <taxon>Pseudomonadota</taxon>
        <taxon>Gammaproteobacteria</taxon>
        <taxon>Chromatiales</taxon>
        <taxon>Chromatiaceae</taxon>
        <taxon>Thioalkalicoccus</taxon>
    </lineage>
</organism>
<evidence type="ECO:0000313" key="2">
    <source>
        <dbReference type="EMBL" id="MEY6433593.1"/>
    </source>
</evidence>
<protein>
    <submittedName>
        <fullName evidence="2">Uncharacterized protein</fullName>
    </submittedName>
</protein>
<proteinExistence type="predicted"/>
<dbReference type="EMBL" id="JBDKXB010000024">
    <property type="protein sequence ID" value="MEY6433593.1"/>
    <property type="molecule type" value="Genomic_DNA"/>
</dbReference>
<evidence type="ECO:0000313" key="3">
    <source>
        <dbReference type="Proteomes" id="UP001564408"/>
    </source>
</evidence>
<feature type="region of interest" description="Disordered" evidence="1">
    <location>
        <begin position="51"/>
        <end position="71"/>
    </location>
</feature>
<accession>A0ABV4BGD1</accession>